<feature type="compositionally biased region" description="Gly residues" evidence="2">
    <location>
        <begin position="56"/>
        <end position="67"/>
    </location>
</feature>
<feature type="compositionally biased region" description="Polar residues" evidence="2">
    <location>
        <begin position="39"/>
        <end position="51"/>
    </location>
</feature>
<proteinExistence type="predicted"/>
<dbReference type="GeneID" id="54286296"/>
<sequence length="435" mass="50014">MLAGPPRLLSLVSVALLFGLAWWYLNLVQNPPTATAGSGVSNNGAGLNLDTSPAPAGGGATKPGTGTGKAKPLPIGRPYQGDPLDFGIAIRFTEPVAKPPGSTYSHIMVVPKTMKEDITWMDREIPDTPKIVYEVDNPDAENKVPQNKGREAMVYLTYIIDHYDKLPDTVLFMHAHRFAWHNNILQGQDSVRMIKSLNHERIARLGYMNVRCHHEPGCPDWIHMDRPGGDFDFFKKPEEIHWRRHIWEELHPGAPIPPSLSGVCCAQFAVTGDRIRQIPLERFIHYRKWLLTTTMDDQFSGRIFEYIWHYIFTGHEVYCPAQNTCYCDGYGICFGGRQNYTDYNDKQDERNKLFEELDVYQKKEAEAEKEGRKVEWDDRQKKRIEELRGLVHKMDPELERLRNEALERGKDAKARQEETENWSSEKIWEYMPKNG</sequence>
<feature type="region of interest" description="Disordered" evidence="2">
    <location>
        <begin position="39"/>
        <end position="75"/>
    </location>
</feature>
<dbReference type="Proteomes" id="UP000799778">
    <property type="component" value="Unassembled WGS sequence"/>
</dbReference>
<accession>A0A6A5XHJ7</accession>
<dbReference type="PANTHER" id="PTHR37490:SF3">
    <property type="entry name" value="DUF3431 DOMAIN CONTAINING PROTEIN"/>
    <property type="match status" value="1"/>
</dbReference>
<feature type="coiled-coil region" evidence="1">
    <location>
        <begin position="343"/>
        <end position="370"/>
    </location>
</feature>
<evidence type="ECO:0000313" key="4">
    <source>
        <dbReference type="Proteomes" id="UP000799778"/>
    </source>
</evidence>
<evidence type="ECO:0000256" key="2">
    <source>
        <dbReference type="SAM" id="MobiDB-lite"/>
    </source>
</evidence>
<protein>
    <submittedName>
        <fullName evidence="3">Uncharacterized protein</fullName>
    </submittedName>
</protein>
<dbReference type="PANTHER" id="PTHR37490">
    <property type="entry name" value="EXPRESSED PROTEIN"/>
    <property type="match status" value="1"/>
</dbReference>
<keyword evidence="1" id="KW-0175">Coiled coil</keyword>
<dbReference type="AlphaFoldDB" id="A0A6A5XHJ7"/>
<feature type="region of interest" description="Disordered" evidence="2">
    <location>
        <begin position="404"/>
        <end position="435"/>
    </location>
</feature>
<feature type="compositionally biased region" description="Basic and acidic residues" evidence="2">
    <location>
        <begin position="404"/>
        <end position="418"/>
    </location>
</feature>
<dbReference type="EMBL" id="ML978073">
    <property type="protein sequence ID" value="KAF2012281.1"/>
    <property type="molecule type" value="Genomic_DNA"/>
</dbReference>
<dbReference type="RefSeq" id="XP_033380620.1">
    <property type="nucleotide sequence ID" value="XM_033528899.1"/>
</dbReference>
<gene>
    <name evidence="3" type="ORF">BU24DRAFT_426143</name>
</gene>
<evidence type="ECO:0000256" key="1">
    <source>
        <dbReference type="SAM" id="Coils"/>
    </source>
</evidence>
<organism evidence="3 4">
    <name type="scientific">Aaosphaeria arxii CBS 175.79</name>
    <dbReference type="NCBI Taxonomy" id="1450172"/>
    <lineage>
        <taxon>Eukaryota</taxon>
        <taxon>Fungi</taxon>
        <taxon>Dikarya</taxon>
        <taxon>Ascomycota</taxon>
        <taxon>Pezizomycotina</taxon>
        <taxon>Dothideomycetes</taxon>
        <taxon>Pleosporomycetidae</taxon>
        <taxon>Pleosporales</taxon>
        <taxon>Pleosporales incertae sedis</taxon>
        <taxon>Aaosphaeria</taxon>
    </lineage>
</organism>
<dbReference type="Pfam" id="PF11913">
    <property type="entry name" value="DUF3431"/>
    <property type="match status" value="1"/>
</dbReference>
<keyword evidence="4" id="KW-1185">Reference proteome</keyword>
<evidence type="ECO:0000313" key="3">
    <source>
        <dbReference type="EMBL" id="KAF2012281.1"/>
    </source>
</evidence>
<reference evidence="3" key="1">
    <citation type="journal article" date="2020" name="Stud. Mycol.">
        <title>101 Dothideomycetes genomes: a test case for predicting lifestyles and emergence of pathogens.</title>
        <authorList>
            <person name="Haridas S."/>
            <person name="Albert R."/>
            <person name="Binder M."/>
            <person name="Bloem J."/>
            <person name="Labutti K."/>
            <person name="Salamov A."/>
            <person name="Andreopoulos B."/>
            <person name="Baker S."/>
            <person name="Barry K."/>
            <person name="Bills G."/>
            <person name="Bluhm B."/>
            <person name="Cannon C."/>
            <person name="Castanera R."/>
            <person name="Culley D."/>
            <person name="Daum C."/>
            <person name="Ezra D."/>
            <person name="Gonzalez J."/>
            <person name="Henrissat B."/>
            <person name="Kuo A."/>
            <person name="Liang C."/>
            <person name="Lipzen A."/>
            <person name="Lutzoni F."/>
            <person name="Magnuson J."/>
            <person name="Mondo S."/>
            <person name="Nolan M."/>
            <person name="Ohm R."/>
            <person name="Pangilinan J."/>
            <person name="Park H.-J."/>
            <person name="Ramirez L."/>
            <person name="Alfaro M."/>
            <person name="Sun H."/>
            <person name="Tritt A."/>
            <person name="Yoshinaga Y."/>
            <person name="Zwiers L.-H."/>
            <person name="Turgeon B."/>
            <person name="Goodwin S."/>
            <person name="Spatafora J."/>
            <person name="Crous P."/>
            <person name="Grigoriev I."/>
        </authorList>
    </citation>
    <scope>NUCLEOTIDE SEQUENCE</scope>
    <source>
        <strain evidence="3">CBS 175.79</strain>
    </source>
</reference>
<dbReference type="OrthoDB" id="426718at2759"/>
<dbReference type="InterPro" id="IPR021838">
    <property type="entry name" value="DUF3431"/>
</dbReference>
<name>A0A6A5XHJ7_9PLEO</name>